<keyword evidence="2" id="KW-1185">Reference proteome</keyword>
<dbReference type="EMBL" id="ML769552">
    <property type="protein sequence ID" value="KAE9394334.1"/>
    <property type="molecule type" value="Genomic_DNA"/>
</dbReference>
<accession>A0A6A4HAJ5</accession>
<reference evidence="1" key="1">
    <citation type="journal article" date="2019" name="Environ. Microbiol.">
        <title>Fungal ecological strategies reflected in gene transcription - a case study of two litter decomposers.</title>
        <authorList>
            <person name="Barbi F."/>
            <person name="Kohler A."/>
            <person name="Barry K."/>
            <person name="Baskaran P."/>
            <person name="Daum C."/>
            <person name="Fauchery L."/>
            <person name="Ihrmark K."/>
            <person name="Kuo A."/>
            <person name="LaButti K."/>
            <person name="Lipzen A."/>
            <person name="Morin E."/>
            <person name="Grigoriev I.V."/>
            <person name="Henrissat B."/>
            <person name="Lindahl B."/>
            <person name="Martin F."/>
        </authorList>
    </citation>
    <scope>NUCLEOTIDE SEQUENCE</scope>
    <source>
        <strain evidence="1">JB14</strain>
    </source>
</reference>
<name>A0A6A4HAJ5_9AGAR</name>
<dbReference type="AlphaFoldDB" id="A0A6A4HAJ5"/>
<evidence type="ECO:0000313" key="2">
    <source>
        <dbReference type="Proteomes" id="UP000799118"/>
    </source>
</evidence>
<sequence>MNITNPYAQVGWAGTGNSNRSAPIPSIFGALPSPFHSSPTANSIHRFEFTASNPDVQNCTVVGPQSKTYFQILNNTPSQNSTLIQNGDGASIALIQWAHSSGALVEVRDIIRRQLVAQWLPLSEDAKYRFMKARDRIMVWVPQDGNVGLYTYGTTTPELYAKISRSEGRLVLEMSSTAIRIGLLECCVAAAVLLRSGRFID</sequence>
<organism evidence="1 2">
    <name type="scientific">Gymnopus androsaceus JB14</name>
    <dbReference type="NCBI Taxonomy" id="1447944"/>
    <lineage>
        <taxon>Eukaryota</taxon>
        <taxon>Fungi</taxon>
        <taxon>Dikarya</taxon>
        <taxon>Basidiomycota</taxon>
        <taxon>Agaricomycotina</taxon>
        <taxon>Agaricomycetes</taxon>
        <taxon>Agaricomycetidae</taxon>
        <taxon>Agaricales</taxon>
        <taxon>Marasmiineae</taxon>
        <taxon>Omphalotaceae</taxon>
        <taxon>Gymnopus</taxon>
    </lineage>
</organism>
<protein>
    <submittedName>
        <fullName evidence="1">Uncharacterized protein</fullName>
    </submittedName>
</protein>
<dbReference type="OrthoDB" id="3191568at2759"/>
<gene>
    <name evidence="1" type="ORF">BT96DRAFT_827870</name>
</gene>
<dbReference type="Proteomes" id="UP000799118">
    <property type="component" value="Unassembled WGS sequence"/>
</dbReference>
<evidence type="ECO:0000313" key="1">
    <source>
        <dbReference type="EMBL" id="KAE9394334.1"/>
    </source>
</evidence>
<proteinExistence type="predicted"/>